<sequence length="171" mass="18691">MATTIWDLIDMGSFSSLWYWLFLGVFWARIMQAPMGVPVDLVRRAQEGSTQAQSDLQALSGVRIGHEMDIAASSARLWRAGGWAFVLGVLTGLALLYRLELAEAGLALLAPFAGVRALEARAARRMADVPDMPALVRAHTVLRRQVQGIGIVAVFLTTIHGMLRLLAEAMF</sequence>
<name>A0A2V2LF88_9RHOB</name>
<accession>A0A2V2LF88</accession>
<feature type="transmembrane region" description="Helical" evidence="1">
    <location>
        <begin position="77"/>
        <end position="99"/>
    </location>
</feature>
<reference evidence="2 3" key="1">
    <citation type="submission" date="2018-05" db="EMBL/GenBank/DDBJ databases">
        <title>Rhodobacteraceae gen. nov., sp. nov. isolated from sea water.</title>
        <authorList>
            <person name="Ren Y."/>
        </authorList>
    </citation>
    <scope>NUCLEOTIDE SEQUENCE [LARGE SCALE GENOMIC DNA]</scope>
    <source>
        <strain evidence="2 3">TG-679</strain>
    </source>
</reference>
<dbReference type="EMBL" id="QGKU01000012">
    <property type="protein sequence ID" value="PWR04085.1"/>
    <property type="molecule type" value="Genomic_DNA"/>
</dbReference>
<proteinExistence type="predicted"/>
<comment type="caution">
    <text evidence="2">The sequence shown here is derived from an EMBL/GenBank/DDBJ whole genome shotgun (WGS) entry which is preliminary data.</text>
</comment>
<gene>
    <name evidence="2" type="ORF">DKT77_03310</name>
</gene>
<feature type="transmembrane region" description="Helical" evidence="1">
    <location>
        <begin position="146"/>
        <end position="167"/>
    </location>
</feature>
<protein>
    <recommendedName>
        <fullName evidence="4">Component of SufBCD complex</fullName>
    </recommendedName>
</protein>
<evidence type="ECO:0000313" key="2">
    <source>
        <dbReference type="EMBL" id="PWR04085.1"/>
    </source>
</evidence>
<keyword evidence="3" id="KW-1185">Reference proteome</keyword>
<dbReference type="Proteomes" id="UP000245680">
    <property type="component" value="Unassembled WGS sequence"/>
</dbReference>
<keyword evidence="1" id="KW-0812">Transmembrane</keyword>
<keyword evidence="1" id="KW-1133">Transmembrane helix</keyword>
<dbReference type="OrthoDB" id="7847071at2"/>
<evidence type="ECO:0008006" key="4">
    <source>
        <dbReference type="Google" id="ProtNLM"/>
    </source>
</evidence>
<organism evidence="2 3">
    <name type="scientific">Meridianimarinicoccus roseus</name>
    <dbReference type="NCBI Taxonomy" id="2072018"/>
    <lineage>
        <taxon>Bacteria</taxon>
        <taxon>Pseudomonadati</taxon>
        <taxon>Pseudomonadota</taxon>
        <taxon>Alphaproteobacteria</taxon>
        <taxon>Rhodobacterales</taxon>
        <taxon>Paracoccaceae</taxon>
        <taxon>Meridianimarinicoccus</taxon>
    </lineage>
</organism>
<keyword evidence="1" id="KW-0472">Membrane</keyword>
<dbReference type="AlphaFoldDB" id="A0A2V2LF88"/>
<evidence type="ECO:0000256" key="1">
    <source>
        <dbReference type="SAM" id="Phobius"/>
    </source>
</evidence>
<dbReference type="RefSeq" id="WP_109810313.1">
    <property type="nucleotide sequence ID" value="NZ_QGKU01000012.1"/>
</dbReference>
<evidence type="ECO:0000313" key="3">
    <source>
        <dbReference type="Proteomes" id="UP000245680"/>
    </source>
</evidence>